<dbReference type="Gene3D" id="2.40.420.20">
    <property type="match status" value="1"/>
</dbReference>
<dbReference type="Proteomes" id="UP000249203">
    <property type="component" value="Unassembled WGS sequence"/>
</dbReference>
<dbReference type="Gene3D" id="2.40.50.100">
    <property type="match status" value="1"/>
</dbReference>
<dbReference type="PROSITE" id="PS51257">
    <property type="entry name" value="PROKAR_LIPOPROTEIN"/>
    <property type="match status" value="1"/>
</dbReference>
<sequence length="366" mass="40681">MTIFRTFSFLFIALLLFGCSQQEEQAHNQQASVVKTFEVSAPDTSIRREFIGEVVAKSTVELSFQVPGRLQEFAVPQGDIVPAGTLIAALDDTDYRLAVRNARADLRLAEADVERKRMLVSLGAVSGIERDVAEANYDQAQVQLEHAELELERTRLYAPYAAMITRRLVDPQTMVAPEVPVVIIQDMSELRVRTQVPETFFERLMQDFAADPQQDARMTGQFEASLLTSPHTRYPLEYREHISQAAPTTQTYEVEFAFSQLHDQQASLIALPGMVANVRIEVPNPTQNNRIRVPVNALKTAAQGRFYVFALNDAADRVRQIEVDVETLSASHAYITNGLEGGETIVAAGASRLNDGDAVKPMQEAL</sequence>
<evidence type="ECO:0000313" key="5">
    <source>
        <dbReference type="EMBL" id="RUO28269.1"/>
    </source>
</evidence>
<dbReference type="EMBL" id="QLMD01000001">
    <property type="protein sequence ID" value="RAK01428.1"/>
    <property type="molecule type" value="Genomic_DNA"/>
</dbReference>
<dbReference type="Gene3D" id="2.40.30.170">
    <property type="match status" value="1"/>
</dbReference>
<protein>
    <submittedName>
        <fullName evidence="5">Efflux RND transporter periplasmic adaptor subunit</fullName>
    </submittedName>
    <submittedName>
        <fullName evidence="4">RND family efflux transporter MFP subunit</fullName>
    </submittedName>
</protein>
<reference evidence="5 7" key="1">
    <citation type="journal article" date="2018" name="Front. Microbiol.">
        <title>Genome-Based Analysis Reveals the Taxonomy and Diversity of the Family Idiomarinaceae.</title>
        <authorList>
            <person name="Liu Y."/>
            <person name="Lai Q."/>
            <person name="Shao Z."/>
        </authorList>
    </citation>
    <scope>NUCLEOTIDE SEQUENCE [LARGE SCALE GENOMIC DNA]</scope>
    <source>
        <strain evidence="5 7">CF12-14</strain>
    </source>
</reference>
<evidence type="ECO:0000313" key="6">
    <source>
        <dbReference type="Proteomes" id="UP000249203"/>
    </source>
</evidence>
<name>A0A327X5A1_9GAMM</name>
<dbReference type="InterPro" id="IPR006143">
    <property type="entry name" value="RND_pump_MFP"/>
</dbReference>
<gene>
    <name evidence="4" type="ORF">B0I24_10151</name>
    <name evidence="5" type="ORF">CWE07_00230</name>
</gene>
<dbReference type="EMBL" id="PIPK01000001">
    <property type="protein sequence ID" value="RUO28269.1"/>
    <property type="molecule type" value="Genomic_DNA"/>
</dbReference>
<dbReference type="PANTHER" id="PTHR30469:SF20">
    <property type="entry name" value="EFFLUX RND TRANSPORTER PERIPLASMIC ADAPTOR SUBUNIT"/>
    <property type="match status" value="1"/>
</dbReference>
<dbReference type="RefSeq" id="WP_111567925.1">
    <property type="nucleotide sequence ID" value="NZ_PIPK01000001.1"/>
</dbReference>
<accession>A0A327X5A1</accession>
<reference evidence="4 6" key="2">
    <citation type="submission" date="2018-06" db="EMBL/GenBank/DDBJ databases">
        <title>Genomic Encyclopedia of Type Strains, Phase III (KMG-III): the genomes of soil and plant-associated and newly described type strains.</title>
        <authorList>
            <person name="Whitman W."/>
        </authorList>
    </citation>
    <scope>NUCLEOTIDE SEQUENCE [LARGE SCALE GENOMIC DNA]</scope>
    <source>
        <strain evidence="4 6">CGMCC 1.15366</strain>
    </source>
</reference>
<keyword evidence="7" id="KW-1185">Reference proteome</keyword>
<dbReference type="SUPFAM" id="SSF111369">
    <property type="entry name" value="HlyD-like secretion proteins"/>
    <property type="match status" value="1"/>
</dbReference>
<dbReference type="NCBIfam" id="TIGR01730">
    <property type="entry name" value="RND_mfp"/>
    <property type="match status" value="1"/>
</dbReference>
<dbReference type="AlphaFoldDB" id="A0A327X5A1"/>
<organism evidence="4 6">
    <name type="scientific">Aliidiomarina maris</name>
    <dbReference type="NCBI Taxonomy" id="531312"/>
    <lineage>
        <taxon>Bacteria</taxon>
        <taxon>Pseudomonadati</taxon>
        <taxon>Pseudomonadota</taxon>
        <taxon>Gammaproteobacteria</taxon>
        <taxon>Alteromonadales</taxon>
        <taxon>Idiomarinaceae</taxon>
        <taxon>Aliidiomarina</taxon>
    </lineage>
</organism>
<proteinExistence type="inferred from homology"/>
<dbReference type="OrthoDB" id="1185083at2"/>
<keyword evidence="2" id="KW-0175">Coiled coil</keyword>
<feature type="chain" id="PRO_5016371602" evidence="3">
    <location>
        <begin position="23"/>
        <end position="366"/>
    </location>
</feature>
<evidence type="ECO:0000256" key="3">
    <source>
        <dbReference type="SAM" id="SignalP"/>
    </source>
</evidence>
<dbReference type="PANTHER" id="PTHR30469">
    <property type="entry name" value="MULTIDRUG RESISTANCE PROTEIN MDTA"/>
    <property type="match status" value="1"/>
</dbReference>
<evidence type="ECO:0000313" key="4">
    <source>
        <dbReference type="EMBL" id="RAK01428.1"/>
    </source>
</evidence>
<dbReference type="Gene3D" id="1.10.287.470">
    <property type="entry name" value="Helix hairpin bin"/>
    <property type="match status" value="1"/>
</dbReference>
<dbReference type="Proteomes" id="UP000287865">
    <property type="component" value="Unassembled WGS sequence"/>
</dbReference>
<keyword evidence="3" id="KW-0732">Signal</keyword>
<feature type="signal peptide" evidence="3">
    <location>
        <begin position="1"/>
        <end position="22"/>
    </location>
</feature>
<feature type="coiled-coil region" evidence="2">
    <location>
        <begin position="130"/>
        <end position="157"/>
    </location>
</feature>
<dbReference type="GO" id="GO:0015562">
    <property type="term" value="F:efflux transmembrane transporter activity"/>
    <property type="evidence" value="ECO:0007669"/>
    <property type="project" value="TreeGrafter"/>
</dbReference>
<comment type="caution">
    <text evidence="4">The sequence shown here is derived from an EMBL/GenBank/DDBJ whole genome shotgun (WGS) entry which is preliminary data.</text>
</comment>
<evidence type="ECO:0000256" key="2">
    <source>
        <dbReference type="SAM" id="Coils"/>
    </source>
</evidence>
<evidence type="ECO:0000256" key="1">
    <source>
        <dbReference type="ARBA" id="ARBA00009477"/>
    </source>
</evidence>
<dbReference type="GO" id="GO:1990281">
    <property type="term" value="C:efflux pump complex"/>
    <property type="evidence" value="ECO:0007669"/>
    <property type="project" value="TreeGrafter"/>
</dbReference>
<evidence type="ECO:0000313" key="7">
    <source>
        <dbReference type="Proteomes" id="UP000287865"/>
    </source>
</evidence>
<comment type="similarity">
    <text evidence="1">Belongs to the membrane fusion protein (MFP) (TC 8.A.1) family.</text>
</comment>